<name>A0AB39VQH2_9GAMM</name>
<keyword evidence="1" id="KW-0812">Transmembrane</keyword>
<evidence type="ECO:0000313" key="2">
    <source>
        <dbReference type="EMBL" id="XDU71768.1"/>
    </source>
</evidence>
<dbReference type="EMBL" id="CP165628">
    <property type="protein sequence ID" value="XDU71768.1"/>
    <property type="molecule type" value="Genomic_DNA"/>
</dbReference>
<dbReference type="RefSeq" id="WP_369788879.1">
    <property type="nucleotide sequence ID" value="NZ_CP165628.1"/>
</dbReference>
<feature type="transmembrane region" description="Helical" evidence="1">
    <location>
        <begin position="62"/>
        <end position="84"/>
    </location>
</feature>
<protein>
    <submittedName>
        <fullName evidence="2">Uncharacterized protein</fullName>
    </submittedName>
</protein>
<organism evidence="2">
    <name type="scientific">Rouxiella sp. WC2420</name>
    <dbReference type="NCBI Taxonomy" id="3234145"/>
    <lineage>
        <taxon>Bacteria</taxon>
        <taxon>Pseudomonadati</taxon>
        <taxon>Pseudomonadota</taxon>
        <taxon>Gammaproteobacteria</taxon>
        <taxon>Enterobacterales</taxon>
        <taxon>Yersiniaceae</taxon>
        <taxon>Rouxiella</taxon>
    </lineage>
</organism>
<keyword evidence="1" id="KW-0472">Membrane</keyword>
<reference evidence="2" key="1">
    <citation type="submission" date="2024-07" db="EMBL/GenBank/DDBJ databases">
        <authorList>
            <person name="Biller S.J."/>
        </authorList>
    </citation>
    <scope>NUCLEOTIDE SEQUENCE</scope>
    <source>
        <strain evidence="2">WC2420</strain>
    </source>
</reference>
<gene>
    <name evidence="2" type="ORF">AB3G37_19935</name>
</gene>
<accession>A0AB39VQH2</accession>
<sequence>MTFALAAHRDETAAVSDEDLSGKGSQDIVIWGNKGAEHGLIDRQKKARTEVRAEQTGLSERVFLYFFWGITGTSVDLIAHKIVIKM</sequence>
<proteinExistence type="predicted"/>
<keyword evidence="1" id="KW-1133">Transmembrane helix</keyword>
<dbReference type="AlphaFoldDB" id="A0AB39VQH2"/>
<evidence type="ECO:0000256" key="1">
    <source>
        <dbReference type="SAM" id="Phobius"/>
    </source>
</evidence>